<dbReference type="PRINTS" id="PR00326">
    <property type="entry name" value="GTP1OBG"/>
</dbReference>
<evidence type="ECO:0000256" key="2">
    <source>
        <dbReference type="ARBA" id="ARBA00022490"/>
    </source>
</evidence>
<feature type="region of interest" description="Disordered" evidence="9">
    <location>
        <begin position="347"/>
        <end position="393"/>
    </location>
</feature>
<comment type="function">
    <text evidence="8">An essential GTPase which binds GTP, GDP and possibly (p)ppGpp with moderate affinity, with high nucleotide exchange rates and a fairly low GTP hydrolysis rate. Plays a role in control of the cell cycle, stress response, ribosome biogenesis and in those bacteria that undergo differentiation, in morphogenesis control.</text>
</comment>
<dbReference type="EMBL" id="PGTO01000007">
    <property type="protein sequence ID" value="RAU21913.1"/>
    <property type="molecule type" value="Genomic_DNA"/>
</dbReference>
<feature type="binding site" evidence="8">
    <location>
        <begin position="191"/>
        <end position="195"/>
    </location>
    <ligand>
        <name>GTP</name>
        <dbReference type="ChEBI" id="CHEBI:37565"/>
    </ligand>
</feature>
<dbReference type="Gene3D" id="3.40.50.300">
    <property type="entry name" value="P-loop containing nucleotide triphosphate hydrolases"/>
    <property type="match status" value="1"/>
</dbReference>
<dbReference type="AlphaFoldDB" id="A0A364NXZ0"/>
<organism evidence="12 13">
    <name type="scientific">Paramagnetospirillum kuznetsovii</name>
    <dbReference type="NCBI Taxonomy" id="2053833"/>
    <lineage>
        <taxon>Bacteria</taxon>
        <taxon>Pseudomonadati</taxon>
        <taxon>Pseudomonadota</taxon>
        <taxon>Alphaproteobacteria</taxon>
        <taxon>Rhodospirillales</taxon>
        <taxon>Magnetospirillaceae</taxon>
        <taxon>Paramagnetospirillum</taxon>
    </lineage>
</organism>
<keyword evidence="7 8" id="KW-0342">GTP-binding</keyword>
<evidence type="ECO:0000256" key="5">
    <source>
        <dbReference type="ARBA" id="ARBA00022801"/>
    </source>
</evidence>
<proteinExistence type="inferred from homology"/>
<dbReference type="RefSeq" id="WP_112144750.1">
    <property type="nucleotide sequence ID" value="NZ_PGTO01000007.1"/>
</dbReference>
<feature type="binding site" evidence="8">
    <location>
        <begin position="212"/>
        <end position="215"/>
    </location>
    <ligand>
        <name>GTP</name>
        <dbReference type="ChEBI" id="CHEBI:37565"/>
    </ligand>
</feature>
<feature type="binding site" evidence="8">
    <location>
        <position position="173"/>
    </location>
    <ligand>
        <name>Mg(2+)</name>
        <dbReference type="ChEBI" id="CHEBI:18420"/>
    </ligand>
</feature>
<dbReference type="OrthoDB" id="9807318at2"/>
<dbReference type="GO" id="GO:0042254">
    <property type="term" value="P:ribosome biogenesis"/>
    <property type="evidence" value="ECO:0007669"/>
    <property type="project" value="UniProtKB-UniRule"/>
</dbReference>
<dbReference type="InterPro" id="IPR006074">
    <property type="entry name" value="GTP1-OBG_CS"/>
</dbReference>
<dbReference type="GO" id="GO:0043022">
    <property type="term" value="F:ribosome binding"/>
    <property type="evidence" value="ECO:0007669"/>
    <property type="project" value="UniProtKB-ARBA"/>
</dbReference>
<dbReference type="NCBIfam" id="NF008956">
    <property type="entry name" value="PRK12299.1"/>
    <property type="match status" value="1"/>
</dbReference>
<dbReference type="PIRSF" id="PIRSF002401">
    <property type="entry name" value="GTP_bd_Obg/CgtA"/>
    <property type="match status" value="1"/>
</dbReference>
<comment type="similarity">
    <text evidence="1 8">Belongs to the TRAFAC class OBG-HflX-like GTPase superfamily. OBG GTPase family.</text>
</comment>
<dbReference type="GO" id="GO:0005737">
    <property type="term" value="C:cytoplasm"/>
    <property type="evidence" value="ECO:0007669"/>
    <property type="project" value="UniProtKB-SubCell"/>
</dbReference>
<feature type="binding site" evidence="8">
    <location>
        <begin position="166"/>
        <end position="173"/>
    </location>
    <ligand>
        <name>GTP</name>
        <dbReference type="ChEBI" id="CHEBI:37565"/>
    </ligand>
</feature>
<keyword evidence="5 8" id="KW-0378">Hydrolase</keyword>
<dbReference type="InterPro" id="IPR006169">
    <property type="entry name" value="GTP1_OBG_dom"/>
</dbReference>
<dbReference type="InterPro" id="IPR006073">
    <property type="entry name" value="GTP-bd"/>
</dbReference>
<feature type="compositionally biased region" description="Acidic residues" evidence="9">
    <location>
        <begin position="379"/>
        <end position="393"/>
    </location>
</feature>
<dbReference type="GO" id="GO:0005525">
    <property type="term" value="F:GTP binding"/>
    <property type="evidence" value="ECO:0007669"/>
    <property type="project" value="UniProtKB-UniRule"/>
</dbReference>
<dbReference type="GO" id="GO:0000287">
    <property type="term" value="F:magnesium ion binding"/>
    <property type="evidence" value="ECO:0007669"/>
    <property type="project" value="InterPro"/>
</dbReference>
<name>A0A364NXZ0_9PROT</name>
<evidence type="ECO:0000256" key="6">
    <source>
        <dbReference type="ARBA" id="ARBA00022842"/>
    </source>
</evidence>
<feature type="domain" description="OBG-type G" evidence="10">
    <location>
        <begin position="160"/>
        <end position="327"/>
    </location>
</feature>
<protein>
    <recommendedName>
        <fullName evidence="8">GTPase Obg</fullName>
        <ecNumber evidence="8">3.6.5.-</ecNumber>
    </recommendedName>
    <alternativeName>
        <fullName evidence="8">GTP-binding protein Obg</fullName>
    </alternativeName>
</protein>
<feature type="binding site" evidence="8">
    <location>
        <begin position="279"/>
        <end position="282"/>
    </location>
    <ligand>
        <name>GTP</name>
        <dbReference type="ChEBI" id="CHEBI:37565"/>
    </ligand>
</feature>
<dbReference type="PROSITE" id="PS51883">
    <property type="entry name" value="OBG"/>
    <property type="match status" value="1"/>
</dbReference>
<evidence type="ECO:0000256" key="3">
    <source>
        <dbReference type="ARBA" id="ARBA00022723"/>
    </source>
</evidence>
<feature type="domain" description="Obg" evidence="11">
    <location>
        <begin position="1"/>
        <end position="159"/>
    </location>
</feature>
<dbReference type="PROSITE" id="PS51710">
    <property type="entry name" value="G_OBG"/>
    <property type="match status" value="1"/>
</dbReference>
<dbReference type="EC" id="3.6.5.-" evidence="8"/>
<feature type="binding site" evidence="8">
    <location>
        <position position="193"/>
    </location>
    <ligand>
        <name>Mg(2+)</name>
        <dbReference type="ChEBI" id="CHEBI:18420"/>
    </ligand>
</feature>
<evidence type="ECO:0000313" key="13">
    <source>
        <dbReference type="Proteomes" id="UP000251075"/>
    </source>
</evidence>
<comment type="subunit">
    <text evidence="8">Monomer.</text>
</comment>
<dbReference type="NCBIfam" id="TIGR02729">
    <property type="entry name" value="Obg_CgtA"/>
    <property type="match status" value="1"/>
</dbReference>
<dbReference type="Proteomes" id="UP000251075">
    <property type="component" value="Unassembled WGS sequence"/>
</dbReference>
<dbReference type="GO" id="GO:0003924">
    <property type="term" value="F:GTPase activity"/>
    <property type="evidence" value="ECO:0007669"/>
    <property type="project" value="UniProtKB-UniRule"/>
</dbReference>
<comment type="caution">
    <text evidence="12">The sequence shown here is derived from an EMBL/GenBank/DDBJ whole genome shotgun (WGS) entry which is preliminary data.</text>
</comment>
<keyword evidence="2 8" id="KW-0963">Cytoplasm</keyword>
<dbReference type="InterPro" id="IPR014100">
    <property type="entry name" value="GTP-bd_Obg/CgtA"/>
</dbReference>
<dbReference type="PANTHER" id="PTHR11702:SF31">
    <property type="entry name" value="MITOCHONDRIAL RIBOSOME-ASSOCIATED GTPASE 2"/>
    <property type="match status" value="1"/>
</dbReference>
<dbReference type="InterPro" id="IPR045086">
    <property type="entry name" value="OBG_GTPase"/>
</dbReference>
<keyword evidence="13" id="KW-1185">Reference proteome</keyword>
<feature type="compositionally biased region" description="Basic and acidic residues" evidence="9">
    <location>
        <begin position="357"/>
        <end position="370"/>
    </location>
</feature>
<reference evidence="12 13" key="1">
    <citation type="submission" date="2017-11" db="EMBL/GenBank/DDBJ databases">
        <title>Draft genome sequence of magnetotactic bacterium Magnetospirillum kuznetsovii LBB-42.</title>
        <authorList>
            <person name="Grouzdev D.S."/>
            <person name="Rysina M.S."/>
            <person name="Baslerov R.V."/>
            <person name="Koziaeva V."/>
        </authorList>
    </citation>
    <scope>NUCLEOTIDE SEQUENCE [LARGE SCALE GENOMIC DNA]</scope>
    <source>
        <strain evidence="12 13">LBB-42</strain>
    </source>
</reference>
<dbReference type="CDD" id="cd01898">
    <property type="entry name" value="Obg"/>
    <property type="match status" value="1"/>
</dbReference>
<dbReference type="PANTHER" id="PTHR11702">
    <property type="entry name" value="DEVELOPMENTALLY REGULATED GTP-BINDING PROTEIN-RELATED"/>
    <property type="match status" value="1"/>
</dbReference>
<evidence type="ECO:0000256" key="4">
    <source>
        <dbReference type="ARBA" id="ARBA00022741"/>
    </source>
</evidence>
<feature type="binding site" evidence="8">
    <location>
        <begin position="308"/>
        <end position="310"/>
    </location>
    <ligand>
        <name>GTP</name>
        <dbReference type="ChEBI" id="CHEBI:37565"/>
    </ligand>
</feature>
<dbReference type="NCBIfam" id="NF008955">
    <property type="entry name" value="PRK12297.1"/>
    <property type="match status" value="1"/>
</dbReference>
<dbReference type="HAMAP" id="MF_01454">
    <property type="entry name" value="GTPase_Obg"/>
    <property type="match status" value="1"/>
</dbReference>
<keyword evidence="6 8" id="KW-0460">Magnesium</keyword>
<evidence type="ECO:0000256" key="9">
    <source>
        <dbReference type="SAM" id="MobiDB-lite"/>
    </source>
</evidence>
<evidence type="ECO:0000256" key="1">
    <source>
        <dbReference type="ARBA" id="ARBA00007699"/>
    </source>
</evidence>
<evidence type="ECO:0000313" key="12">
    <source>
        <dbReference type="EMBL" id="RAU21913.1"/>
    </source>
</evidence>
<comment type="subcellular location">
    <subcellularLocation>
        <location evidence="8">Cytoplasm</location>
    </subcellularLocation>
</comment>
<accession>A0A364NXZ0</accession>
<dbReference type="Gene3D" id="2.70.210.12">
    <property type="entry name" value="GTP1/OBG domain"/>
    <property type="match status" value="1"/>
</dbReference>
<dbReference type="PROSITE" id="PS00905">
    <property type="entry name" value="GTP1_OBG"/>
    <property type="match status" value="1"/>
</dbReference>
<keyword evidence="4 8" id="KW-0547">Nucleotide-binding</keyword>
<dbReference type="SUPFAM" id="SSF82051">
    <property type="entry name" value="Obg GTP-binding protein N-terminal domain"/>
    <property type="match status" value="1"/>
</dbReference>
<evidence type="ECO:0000259" key="11">
    <source>
        <dbReference type="PROSITE" id="PS51883"/>
    </source>
</evidence>
<evidence type="ECO:0000256" key="7">
    <source>
        <dbReference type="ARBA" id="ARBA00023134"/>
    </source>
</evidence>
<dbReference type="SUPFAM" id="SSF52540">
    <property type="entry name" value="P-loop containing nucleoside triphosphate hydrolases"/>
    <property type="match status" value="1"/>
</dbReference>
<dbReference type="FunFam" id="2.70.210.12:FF:000001">
    <property type="entry name" value="GTPase Obg"/>
    <property type="match status" value="1"/>
</dbReference>
<comment type="cofactor">
    <cofactor evidence="8">
        <name>Mg(2+)</name>
        <dbReference type="ChEBI" id="CHEBI:18420"/>
    </cofactor>
</comment>
<dbReference type="InterPro" id="IPR031167">
    <property type="entry name" value="G_OBG"/>
</dbReference>
<evidence type="ECO:0000256" key="8">
    <source>
        <dbReference type="HAMAP-Rule" id="MF_01454"/>
    </source>
</evidence>
<gene>
    <name evidence="12" type="primary">obgE</name>
    <name evidence="12" type="synonym">cgtA</name>
    <name evidence="8 12" type="synonym">obg</name>
    <name evidence="12" type="synonym">yhbZ</name>
    <name evidence="12" type="ORF">CU669_11475</name>
</gene>
<evidence type="ECO:0000259" key="10">
    <source>
        <dbReference type="PROSITE" id="PS51710"/>
    </source>
</evidence>
<sequence length="393" mass="42203">MKFLDQAKIFVKSGDGGAGACSFRREKHIEFGGPDGGDGGRGGDVILECVANLNTLIDYRYQQHFKAAKGNHGQGRNKTGGKGDDVILKVPVGTQVLDEDKEVVLADLTAAGQSLVLLRGGDGGFGNLHFKTSTNQAPRRFDEGWPGQERWIWLRLKLIADAGLVGLPNAGKSTFLAASTRARPKIAAYPFTTLHPNLGVVTLGDEEFIAADIPGLIEGAHEGLGIGDRFLGHIERCRVLLHLIDGTEEDVAEAYRVVRHELAAYGGGLEAKPEVVALNKCDSLAPDDIEEKLNALRDACGAEVHPMSGVSGIGLKPVLARLFNHIKAAREEDPEILAASSAFGAAKRSTPTFASSKKTEDEEYDGHWGADGEWIWNDGPDDDDDDEDEDGEE</sequence>
<dbReference type="InterPro" id="IPR036726">
    <property type="entry name" value="GTP1_OBG_dom_sf"/>
</dbReference>
<dbReference type="Pfam" id="PF01018">
    <property type="entry name" value="GTP1_OBG"/>
    <property type="match status" value="1"/>
</dbReference>
<dbReference type="Pfam" id="PF01926">
    <property type="entry name" value="MMR_HSR1"/>
    <property type="match status" value="1"/>
</dbReference>
<keyword evidence="3 8" id="KW-0479">Metal-binding</keyword>
<dbReference type="InterPro" id="IPR027417">
    <property type="entry name" value="P-loop_NTPase"/>
</dbReference>